<comment type="caution">
    <text evidence="2">The sequence shown here is derived from an EMBL/GenBank/DDBJ whole genome shotgun (WGS) entry which is preliminary data.</text>
</comment>
<evidence type="ECO:0008006" key="4">
    <source>
        <dbReference type="Google" id="ProtNLM"/>
    </source>
</evidence>
<accession>A0ABP7P6Y5</accession>
<evidence type="ECO:0000313" key="3">
    <source>
        <dbReference type="Proteomes" id="UP001501337"/>
    </source>
</evidence>
<evidence type="ECO:0000256" key="1">
    <source>
        <dbReference type="SAM" id="MobiDB-lite"/>
    </source>
</evidence>
<dbReference type="EMBL" id="BAABBO010000009">
    <property type="protein sequence ID" value="GAA3960662.1"/>
    <property type="molecule type" value="Genomic_DNA"/>
</dbReference>
<proteinExistence type="predicted"/>
<dbReference type="RefSeq" id="WP_344805571.1">
    <property type="nucleotide sequence ID" value="NZ_BAABBO010000009.1"/>
</dbReference>
<protein>
    <recommendedName>
        <fullName evidence="4">DUF3618 domain-containing protein</fullName>
    </recommendedName>
</protein>
<feature type="region of interest" description="Disordered" evidence="1">
    <location>
        <begin position="100"/>
        <end position="133"/>
    </location>
</feature>
<sequence>MNDQLDQENFDPETASIEELREHIARKRSAIDANLGELERRVQPDYIAEHLVDRGRELLTGQSGSFAREFGHIARENPLGTALTCFGLALLAKGYLDANSGSRTDNSSESHAQRSTALDETSRDSGLDSGMQTDQSAIRRQLKNEHHYVPAYSHLNGVNRSSDDDHMDTMFKGAAIAAGIGVAVGGYVAYTRRESEPVE</sequence>
<evidence type="ECO:0000313" key="2">
    <source>
        <dbReference type="EMBL" id="GAA3960662.1"/>
    </source>
</evidence>
<gene>
    <name evidence="2" type="ORF">GCM10022278_18440</name>
</gene>
<keyword evidence="3" id="KW-1185">Reference proteome</keyword>
<reference evidence="3" key="1">
    <citation type="journal article" date="2019" name="Int. J. Syst. Evol. Microbiol.">
        <title>The Global Catalogue of Microorganisms (GCM) 10K type strain sequencing project: providing services to taxonomists for standard genome sequencing and annotation.</title>
        <authorList>
            <consortium name="The Broad Institute Genomics Platform"/>
            <consortium name="The Broad Institute Genome Sequencing Center for Infectious Disease"/>
            <person name="Wu L."/>
            <person name="Ma J."/>
        </authorList>
    </citation>
    <scope>NUCLEOTIDE SEQUENCE [LARGE SCALE GENOMIC DNA]</scope>
    <source>
        <strain evidence="3">JCM 17555</strain>
    </source>
</reference>
<dbReference type="Proteomes" id="UP001501337">
    <property type="component" value="Unassembled WGS sequence"/>
</dbReference>
<organism evidence="2 3">
    <name type="scientific">Allohahella marinimesophila</name>
    <dbReference type="NCBI Taxonomy" id="1054972"/>
    <lineage>
        <taxon>Bacteria</taxon>
        <taxon>Pseudomonadati</taxon>
        <taxon>Pseudomonadota</taxon>
        <taxon>Gammaproteobacteria</taxon>
        <taxon>Oceanospirillales</taxon>
        <taxon>Hahellaceae</taxon>
        <taxon>Allohahella</taxon>
    </lineage>
</organism>
<name>A0ABP7P6Y5_9GAMM</name>